<sequence>MGDVRESDGLILRDNALHAGVDPDQIMKALRTGRLRRLQRGIYICRADEVTPLALARAAVLTTGIADAVASHHTAARVHGIPLPDGRGPEHVTVARTQRRIRRKELVFHSREMDLGDVDVHRGVPVTRPPRTLIDLLPVIEETAAVWAVDDSLRRRLVGRTELLTALDARPGAPGDALARTRVLSADGKAESLLETAGRLALRNSEVPLPEAQYRVVAHDGSVFYLDGAYPEHMVGLEFDGQGVHSEPEALYRDRWRQNLLVAEGWTILRFTWWDIMHGKARFVASVRSALGMTAP</sequence>
<reference evidence="2" key="1">
    <citation type="submission" date="2016-10" db="EMBL/GenBank/DDBJ databases">
        <authorList>
            <person name="Varghese N."/>
            <person name="Submissions S."/>
        </authorList>
    </citation>
    <scope>NUCLEOTIDE SEQUENCE [LARGE SCALE GENOMIC DNA]</scope>
    <source>
        <strain evidence="2">CGMCC 4.3568</strain>
    </source>
</reference>
<gene>
    <name evidence="1" type="ORF">SAMN05216266_107155</name>
</gene>
<dbReference type="InterPro" id="IPR011335">
    <property type="entry name" value="Restrct_endonuc-II-like"/>
</dbReference>
<name>A0A1I0ZS99_9PSEU</name>
<dbReference type="STRING" id="490629.SAMN05216266_107155"/>
<evidence type="ECO:0000313" key="1">
    <source>
        <dbReference type="EMBL" id="SFB27310.1"/>
    </source>
</evidence>
<dbReference type="Gene3D" id="3.40.960.10">
    <property type="entry name" value="VSR Endonuclease"/>
    <property type="match status" value="1"/>
</dbReference>
<organism evidence="1 2">
    <name type="scientific">Amycolatopsis marina</name>
    <dbReference type="NCBI Taxonomy" id="490629"/>
    <lineage>
        <taxon>Bacteria</taxon>
        <taxon>Bacillati</taxon>
        <taxon>Actinomycetota</taxon>
        <taxon>Actinomycetes</taxon>
        <taxon>Pseudonocardiales</taxon>
        <taxon>Pseudonocardiaceae</taxon>
        <taxon>Amycolatopsis</taxon>
    </lineage>
</organism>
<dbReference type="AlphaFoldDB" id="A0A1I0ZS99"/>
<accession>A0A1I0ZS99</accession>
<protein>
    <submittedName>
        <fullName evidence="1">Transcriptional regulator, AbiEi antitoxin, Type IV TA system</fullName>
    </submittedName>
</protein>
<proteinExistence type="predicted"/>
<dbReference type="SUPFAM" id="SSF52980">
    <property type="entry name" value="Restriction endonuclease-like"/>
    <property type="match status" value="1"/>
</dbReference>
<keyword evidence="2" id="KW-1185">Reference proteome</keyword>
<dbReference type="Proteomes" id="UP000243799">
    <property type="component" value="Unassembled WGS sequence"/>
</dbReference>
<evidence type="ECO:0000313" key="2">
    <source>
        <dbReference type="Proteomes" id="UP000243799"/>
    </source>
</evidence>
<dbReference type="EMBL" id="FOKG01000007">
    <property type="protein sequence ID" value="SFB27310.1"/>
    <property type="molecule type" value="Genomic_DNA"/>
</dbReference>